<dbReference type="GO" id="GO:0003677">
    <property type="term" value="F:DNA binding"/>
    <property type="evidence" value="ECO:0007669"/>
    <property type="project" value="UniProtKB-KW"/>
</dbReference>
<keyword evidence="1" id="KW-0805">Transcription regulation</keyword>
<reference evidence="5" key="2">
    <citation type="submission" date="2021-04" db="EMBL/GenBank/DDBJ databases">
        <authorList>
            <person name="Gilroy R."/>
        </authorList>
    </citation>
    <scope>NUCLEOTIDE SEQUENCE</scope>
    <source>
        <strain evidence="5">ChiSjej1B19-8411</strain>
    </source>
</reference>
<evidence type="ECO:0000256" key="3">
    <source>
        <dbReference type="ARBA" id="ARBA00023163"/>
    </source>
</evidence>
<feature type="domain" description="HTH marR-type" evidence="4">
    <location>
        <begin position="1"/>
        <end position="133"/>
    </location>
</feature>
<accession>A0A9D1WIV0</accession>
<dbReference type="InterPro" id="IPR036390">
    <property type="entry name" value="WH_DNA-bd_sf"/>
</dbReference>
<comment type="caution">
    <text evidence="5">The sequence shown here is derived from an EMBL/GenBank/DDBJ whole genome shotgun (WGS) entry which is preliminary data.</text>
</comment>
<dbReference type="PROSITE" id="PS50995">
    <property type="entry name" value="HTH_MARR_2"/>
    <property type="match status" value="1"/>
</dbReference>
<organism evidence="5 6">
    <name type="scientific">Candidatus Blautia gallistercoris</name>
    <dbReference type="NCBI Taxonomy" id="2838490"/>
    <lineage>
        <taxon>Bacteria</taxon>
        <taxon>Bacillati</taxon>
        <taxon>Bacillota</taxon>
        <taxon>Clostridia</taxon>
        <taxon>Lachnospirales</taxon>
        <taxon>Lachnospiraceae</taxon>
        <taxon>Blautia</taxon>
    </lineage>
</organism>
<reference evidence="5" key="1">
    <citation type="journal article" date="2021" name="PeerJ">
        <title>Extensive microbial diversity within the chicken gut microbiome revealed by metagenomics and culture.</title>
        <authorList>
            <person name="Gilroy R."/>
            <person name="Ravi A."/>
            <person name="Getino M."/>
            <person name="Pursley I."/>
            <person name="Horton D.L."/>
            <person name="Alikhan N.F."/>
            <person name="Baker D."/>
            <person name="Gharbi K."/>
            <person name="Hall N."/>
            <person name="Watson M."/>
            <person name="Adriaenssens E.M."/>
            <person name="Foster-Nyarko E."/>
            <person name="Jarju S."/>
            <person name="Secka A."/>
            <person name="Antonio M."/>
            <person name="Oren A."/>
            <person name="Chaudhuri R.R."/>
            <person name="La Ragione R."/>
            <person name="Hildebrand F."/>
            <person name="Pallen M.J."/>
        </authorList>
    </citation>
    <scope>NUCLEOTIDE SEQUENCE</scope>
    <source>
        <strain evidence="5">ChiSjej1B19-8411</strain>
    </source>
</reference>
<dbReference type="AlphaFoldDB" id="A0A9D1WIV0"/>
<sequence length="154" mass="17454">MDITKRQITKIAREVGKFTVRTMKEEGVGTAEFDLIHVVRKRPGITQAEICKILGTDKGAVAKQTANLEAKGYLRRENNPADGRSQLIFPTEKAQSLKNSKAHIEALFYEWLAAALSEEDQKEFARLLDILYHRCKAESKADFPEMTARIKECE</sequence>
<evidence type="ECO:0000313" key="5">
    <source>
        <dbReference type="EMBL" id="HIX59764.1"/>
    </source>
</evidence>
<dbReference type="InterPro" id="IPR036388">
    <property type="entry name" value="WH-like_DNA-bd_sf"/>
</dbReference>
<dbReference type="PANTHER" id="PTHR42756">
    <property type="entry name" value="TRANSCRIPTIONAL REGULATOR, MARR"/>
    <property type="match status" value="1"/>
</dbReference>
<keyword evidence="3" id="KW-0804">Transcription</keyword>
<evidence type="ECO:0000256" key="1">
    <source>
        <dbReference type="ARBA" id="ARBA00023015"/>
    </source>
</evidence>
<name>A0A9D1WIV0_9FIRM</name>
<evidence type="ECO:0000313" key="6">
    <source>
        <dbReference type="Proteomes" id="UP000886817"/>
    </source>
</evidence>
<dbReference type="Gene3D" id="1.10.10.10">
    <property type="entry name" value="Winged helix-like DNA-binding domain superfamily/Winged helix DNA-binding domain"/>
    <property type="match status" value="1"/>
</dbReference>
<dbReference type="SMART" id="SM00347">
    <property type="entry name" value="HTH_MARR"/>
    <property type="match status" value="1"/>
</dbReference>
<dbReference type="Pfam" id="PF12802">
    <property type="entry name" value="MarR_2"/>
    <property type="match status" value="1"/>
</dbReference>
<dbReference type="PROSITE" id="PS01117">
    <property type="entry name" value="HTH_MARR_1"/>
    <property type="match status" value="1"/>
</dbReference>
<dbReference type="EMBL" id="DXEX01000188">
    <property type="protein sequence ID" value="HIX59764.1"/>
    <property type="molecule type" value="Genomic_DNA"/>
</dbReference>
<dbReference type="PANTHER" id="PTHR42756:SF1">
    <property type="entry name" value="TRANSCRIPTIONAL REPRESSOR OF EMRAB OPERON"/>
    <property type="match status" value="1"/>
</dbReference>
<gene>
    <name evidence="5" type="ORF">IAA45_08630</name>
</gene>
<protein>
    <submittedName>
        <fullName evidence="5">MarR family winged helix-turn-helix transcriptional regulator</fullName>
    </submittedName>
</protein>
<proteinExistence type="predicted"/>
<dbReference type="SUPFAM" id="SSF46785">
    <property type="entry name" value="Winged helix' DNA-binding domain"/>
    <property type="match status" value="1"/>
</dbReference>
<evidence type="ECO:0000259" key="4">
    <source>
        <dbReference type="PROSITE" id="PS50995"/>
    </source>
</evidence>
<dbReference type="InterPro" id="IPR000835">
    <property type="entry name" value="HTH_MarR-typ"/>
</dbReference>
<dbReference type="Proteomes" id="UP000886817">
    <property type="component" value="Unassembled WGS sequence"/>
</dbReference>
<dbReference type="PRINTS" id="PR00598">
    <property type="entry name" value="HTHMARR"/>
</dbReference>
<keyword evidence="2" id="KW-0238">DNA-binding</keyword>
<evidence type="ECO:0000256" key="2">
    <source>
        <dbReference type="ARBA" id="ARBA00023125"/>
    </source>
</evidence>
<dbReference type="GO" id="GO:0003700">
    <property type="term" value="F:DNA-binding transcription factor activity"/>
    <property type="evidence" value="ECO:0007669"/>
    <property type="project" value="InterPro"/>
</dbReference>
<dbReference type="InterPro" id="IPR023187">
    <property type="entry name" value="Tscrpt_reg_MarR-type_CS"/>
</dbReference>